<keyword evidence="2" id="KW-1185">Reference proteome</keyword>
<name>A0AAD6VEQ4_9AGAR</name>
<dbReference type="PANTHER" id="PTHR28630:SF3">
    <property type="entry name" value="PEROXIREDOXIN-LIKE 2C"/>
    <property type="match status" value="1"/>
</dbReference>
<evidence type="ECO:0000313" key="1">
    <source>
        <dbReference type="EMBL" id="KAJ7209793.1"/>
    </source>
</evidence>
<dbReference type="InterPro" id="IPR036249">
    <property type="entry name" value="Thioredoxin-like_sf"/>
</dbReference>
<dbReference type="EMBL" id="JARJCW010000030">
    <property type="protein sequence ID" value="KAJ7209793.1"/>
    <property type="molecule type" value="Genomic_DNA"/>
</dbReference>
<dbReference type="CDD" id="cd02970">
    <property type="entry name" value="PRX_like2"/>
    <property type="match status" value="1"/>
</dbReference>
<protein>
    <submittedName>
        <fullName evidence="1">AhpC/TSA antioxidant enzyme-domain-containing protein</fullName>
    </submittedName>
</protein>
<comment type="caution">
    <text evidence="1">The sequence shown here is derived from an EMBL/GenBank/DDBJ whole genome shotgun (WGS) entry which is preliminary data.</text>
</comment>
<gene>
    <name evidence="1" type="ORF">GGX14DRAFT_453142</name>
</gene>
<proteinExistence type="predicted"/>
<evidence type="ECO:0000313" key="2">
    <source>
        <dbReference type="Proteomes" id="UP001219525"/>
    </source>
</evidence>
<dbReference type="InterPro" id="IPR032801">
    <property type="entry name" value="PXL2A/B/C"/>
</dbReference>
<accession>A0AAD6VEQ4</accession>
<dbReference type="Proteomes" id="UP001219525">
    <property type="component" value="Unassembled WGS sequence"/>
</dbReference>
<dbReference type="AlphaFoldDB" id="A0AAD6VEQ4"/>
<reference evidence="1" key="1">
    <citation type="submission" date="2023-03" db="EMBL/GenBank/DDBJ databases">
        <title>Massive genome expansion in bonnet fungi (Mycena s.s.) driven by repeated elements and novel gene families across ecological guilds.</title>
        <authorList>
            <consortium name="Lawrence Berkeley National Laboratory"/>
            <person name="Harder C.B."/>
            <person name="Miyauchi S."/>
            <person name="Viragh M."/>
            <person name="Kuo A."/>
            <person name="Thoen E."/>
            <person name="Andreopoulos B."/>
            <person name="Lu D."/>
            <person name="Skrede I."/>
            <person name="Drula E."/>
            <person name="Henrissat B."/>
            <person name="Morin E."/>
            <person name="Kohler A."/>
            <person name="Barry K."/>
            <person name="LaButti K."/>
            <person name="Morin E."/>
            <person name="Salamov A."/>
            <person name="Lipzen A."/>
            <person name="Mereny Z."/>
            <person name="Hegedus B."/>
            <person name="Baldrian P."/>
            <person name="Stursova M."/>
            <person name="Weitz H."/>
            <person name="Taylor A."/>
            <person name="Grigoriev I.V."/>
            <person name="Nagy L.G."/>
            <person name="Martin F."/>
            <person name="Kauserud H."/>
        </authorList>
    </citation>
    <scope>NUCLEOTIDE SEQUENCE</scope>
    <source>
        <strain evidence="1">9144</strain>
    </source>
</reference>
<dbReference type="PANTHER" id="PTHR28630">
    <property type="match status" value="1"/>
</dbReference>
<sequence length="202" mass="22626">MSLRDTLPDASALDRASKYEVLDVNGKKIAFGSIFADQKTVVVFIRHFFCGACKMYVETLLQVPEAVLQDAATKIVIVGCGEYQAIQAYHEMTNFKGSIYADPSRQLYFTLGMDIQNLKVTPANQPKPSYYRMSRLSNLWWSIKTGHMQYPSLIGKTGNNSQLGGEFVFGPGDQCTFAHRMQHTEDHIEAVNLMKAAGVTWE</sequence>
<dbReference type="Pfam" id="PF13911">
    <property type="entry name" value="AhpC-TSA_2"/>
    <property type="match status" value="1"/>
</dbReference>
<dbReference type="SUPFAM" id="SSF52833">
    <property type="entry name" value="Thioredoxin-like"/>
    <property type="match status" value="1"/>
</dbReference>
<organism evidence="1 2">
    <name type="scientific">Mycena pura</name>
    <dbReference type="NCBI Taxonomy" id="153505"/>
    <lineage>
        <taxon>Eukaryota</taxon>
        <taxon>Fungi</taxon>
        <taxon>Dikarya</taxon>
        <taxon>Basidiomycota</taxon>
        <taxon>Agaricomycotina</taxon>
        <taxon>Agaricomycetes</taxon>
        <taxon>Agaricomycetidae</taxon>
        <taxon>Agaricales</taxon>
        <taxon>Marasmiineae</taxon>
        <taxon>Mycenaceae</taxon>
        <taxon>Mycena</taxon>
    </lineage>
</organism>
<dbReference type="Gene3D" id="3.40.30.10">
    <property type="entry name" value="Glutaredoxin"/>
    <property type="match status" value="1"/>
</dbReference>